<dbReference type="InterPro" id="IPR036296">
    <property type="entry name" value="SKP1-like_dim_sf"/>
</dbReference>
<gene>
    <name evidence="7" type="ORF">EKO27_g7595</name>
</gene>
<dbReference type="Gene3D" id="3.30.710.10">
    <property type="entry name" value="Potassium Channel Kv1.1, Chain A"/>
    <property type="match status" value="1"/>
</dbReference>
<dbReference type="Pfam" id="PF01466">
    <property type="entry name" value="Skp1"/>
    <property type="match status" value="1"/>
</dbReference>
<dbReference type="GO" id="GO:0006511">
    <property type="term" value="P:ubiquitin-dependent protein catabolic process"/>
    <property type="evidence" value="ECO:0007669"/>
    <property type="project" value="InterPro"/>
</dbReference>
<dbReference type="SUPFAM" id="SSF54695">
    <property type="entry name" value="POZ domain"/>
    <property type="match status" value="1"/>
</dbReference>
<dbReference type="CDD" id="cd18322">
    <property type="entry name" value="BTB_POZ_SKP1"/>
    <property type="match status" value="1"/>
</dbReference>
<dbReference type="PANTHER" id="PTHR11165">
    <property type="entry name" value="SKP1"/>
    <property type="match status" value="1"/>
</dbReference>
<dbReference type="InterPro" id="IPR001232">
    <property type="entry name" value="SKP1-like"/>
</dbReference>
<comment type="pathway">
    <text evidence="4">Protein modification; protein ubiquitination.</text>
</comment>
<evidence type="ECO:0000256" key="1">
    <source>
        <dbReference type="ARBA" id="ARBA00009993"/>
    </source>
</evidence>
<evidence type="ECO:0000313" key="7">
    <source>
        <dbReference type="EMBL" id="RWA07506.1"/>
    </source>
</evidence>
<evidence type="ECO:0000313" key="8">
    <source>
        <dbReference type="Proteomes" id="UP000286045"/>
    </source>
</evidence>
<feature type="domain" description="SKP1 component POZ" evidence="6">
    <location>
        <begin position="6"/>
        <end position="68"/>
    </location>
</feature>
<reference evidence="7 8" key="1">
    <citation type="submission" date="2018-12" db="EMBL/GenBank/DDBJ databases">
        <title>Draft genome sequence of Xylaria grammica IHI A82.</title>
        <authorList>
            <person name="Buettner E."/>
            <person name="Kellner H."/>
        </authorList>
    </citation>
    <scope>NUCLEOTIDE SEQUENCE [LARGE SCALE GENOMIC DNA]</scope>
    <source>
        <strain evidence="7 8">IHI A82</strain>
    </source>
</reference>
<feature type="domain" description="SKP1 component dimerisation" evidence="5">
    <location>
        <begin position="118"/>
        <end position="163"/>
    </location>
</feature>
<protein>
    <recommendedName>
        <fullName evidence="4">E3 ubiquitin ligase complex SCF subunit</fullName>
    </recommendedName>
</protein>
<name>A0A439CZG6_9PEZI</name>
<evidence type="ECO:0000256" key="3">
    <source>
        <dbReference type="ARBA" id="ARBA00045385"/>
    </source>
</evidence>
<dbReference type="AlphaFoldDB" id="A0A439CZG6"/>
<comment type="function">
    <text evidence="3">Essential component of the SCF (SKP1-CUL1-F-box protein) E3 ubiquitin ligase complexes, which mediate the ubiquitination and subsequent proteasomal degradation of target proteins. Controls sulfur metabolite repression, probably by mediating the inactivation or degradation of the metR transcription factor.</text>
</comment>
<sequence length="167" mass="19132">MSANSIITLISKNDVEVQATLQAVKQSVTFRTMLELLDEEQTYNIPIPVPEVDGETLGKLMQWCEYHREDVSTPDEPNVATDRTKAAEIPQWDQTFLQVERVLLFKLILAANYLEIPRLLDYGIIMVARGLEGLSAEEMREYLNVPNDFTPEEELAKRENNKWGYIG</sequence>
<dbReference type="EMBL" id="RYZI01000254">
    <property type="protein sequence ID" value="RWA07506.1"/>
    <property type="molecule type" value="Genomic_DNA"/>
</dbReference>
<dbReference type="Proteomes" id="UP000286045">
    <property type="component" value="Unassembled WGS sequence"/>
</dbReference>
<comment type="caution">
    <text evidence="7">The sequence shown here is derived from an EMBL/GenBank/DDBJ whole genome shotgun (WGS) entry which is preliminary data.</text>
</comment>
<dbReference type="InterPro" id="IPR016073">
    <property type="entry name" value="Skp1_comp_POZ"/>
</dbReference>
<dbReference type="Pfam" id="PF03931">
    <property type="entry name" value="Skp1_POZ"/>
    <property type="match status" value="1"/>
</dbReference>
<dbReference type="SMART" id="SM00512">
    <property type="entry name" value="Skp1"/>
    <property type="match status" value="1"/>
</dbReference>
<keyword evidence="2 4" id="KW-0833">Ubl conjugation pathway</keyword>
<evidence type="ECO:0000259" key="6">
    <source>
        <dbReference type="Pfam" id="PF03931"/>
    </source>
</evidence>
<comment type="similarity">
    <text evidence="1 4">Belongs to the SKP1 family.</text>
</comment>
<evidence type="ECO:0000256" key="2">
    <source>
        <dbReference type="ARBA" id="ARBA00022786"/>
    </source>
</evidence>
<dbReference type="PIRSF" id="PIRSF028729">
    <property type="entry name" value="E3_ubiquit_lig_SCF_Skp"/>
    <property type="match status" value="1"/>
</dbReference>
<keyword evidence="8" id="KW-1185">Reference proteome</keyword>
<dbReference type="InterPro" id="IPR011333">
    <property type="entry name" value="SKP1/BTB/POZ_sf"/>
</dbReference>
<organism evidence="7 8">
    <name type="scientific">Xylaria grammica</name>
    <dbReference type="NCBI Taxonomy" id="363999"/>
    <lineage>
        <taxon>Eukaryota</taxon>
        <taxon>Fungi</taxon>
        <taxon>Dikarya</taxon>
        <taxon>Ascomycota</taxon>
        <taxon>Pezizomycotina</taxon>
        <taxon>Sordariomycetes</taxon>
        <taxon>Xylariomycetidae</taxon>
        <taxon>Xylariales</taxon>
        <taxon>Xylariaceae</taxon>
        <taxon>Xylaria</taxon>
    </lineage>
</organism>
<evidence type="ECO:0000256" key="4">
    <source>
        <dbReference type="PIRNR" id="PIRNR028729"/>
    </source>
</evidence>
<dbReference type="STRING" id="363999.A0A439CZG6"/>
<dbReference type="InterPro" id="IPR016897">
    <property type="entry name" value="SKP1"/>
</dbReference>
<accession>A0A439CZG6</accession>
<evidence type="ECO:0000259" key="5">
    <source>
        <dbReference type="Pfam" id="PF01466"/>
    </source>
</evidence>
<dbReference type="GO" id="GO:0016567">
    <property type="term" value="P:protein ubiquitination"/>
    <property type="evidence" value="ECO:0007669"/>
    <property type="project" value="UniProtKB-UniPathway"/>
</dbReference>
<dbReference type="SUPFAM" id="SSF81382">
    <property type="entry name" value="Skp1 dimerisation domain-like"/>
    <property type="match status" value="1"/>
</dbReference>
<proteinExistence type="inferred from homology"/>
<comment type="subunit">
    <text evidence="4">Component of the SCF (SKP1-CUL1-F-box protein) E3 ubiquitin ligase complexes.</text>
</comment>
<dbReference type="InterPro" id="IPR016072">
    <property type="entry name" value="Skp1_comp_dimer"/>
</dbReference>
<dbReference type="UniPathway" id="UPA00143"/>